<dbReference type="PANTHER" id="PTHR30383">
    <property type="entry name" value="THIOESTERASE 1/PROTEASE 1/LYSOPHOSPHOLIPASE L1"/>
    <property type="match status" value="1"/>
</dbReference>
<keyword evidence="4" id="KW-1185">Reference proteome</keyword>
<dbReference type="InterPro" id="IPR013830">
    <property type="entry name" value="SGNH_hydro"/>
</dbReference>
<gene>
    <name evidence="3" type="ORF">NZD89_11830</name>
</gene>
<name>A0ABY6ZPC6_9BACL</name>
<dbReference type="Proteomes" id="UP001164761">
    <property type="component" value="Chromosome"/>
</dbReference>
<protein>
    <submittedName>
        <fullName evidence="3">SGNH/GDSL hydrolase family protein</fullName>
    </submittedName>
</protein>
<feature type="chain" id="PRO_5045465595" evidence="1">
    <location>
        <begin position="25"/>
        <end position="270"/>
    </location>
</feature>
<dbReference type="RefSeq" id="WP_268007904.1">
    <property type="nucleotide sequence ID" value="NZ_BSUT01000001.1"/>
</dbReference>
<dbReference type="InterPro" id="IPR036514">
    <property type="entry name" value="SGNH_hydro_sf"/>
</dbReference>
<keyword evidence="3" id="KW-0378">Hydrolase</keyword>
<feature type="signal peptide" evidence="1">
    <location>
        <begin position="1"/>
        <end position="24"/>
    </location>
</feature>
<keyword evidence="1" id="KW-0732">Signal</keyword>
<dbReference type="EMBL" id="CP104067">
    <property type="protein sequence ID" value="WAH44001.1"/>
    <property type="molecule type" value="Genomic_DNA"/>
</dbReference>
<feature type="domain" description="SGNH hydrolase-type esterase" evidence="2">
    <location>
        <begin position="69"/>
        <end position="246"/>
    </location>
</feature>
<sequence>MRRSHTTLAITCLCASVLGSVAFAQNLHTNVSRTTQGSTAHQAVTTATAPITQAASGPTAGGKTDVLIVGSSVARGWKDDRIHGGGYLERAFQAIAEVSDTDFHVVNRAVPGSTLRSVRNTYPQWLDKYHPDLVVLAWGGLNDLAKKTSLSDVRREVRWEIATALAHRTSVILVTSPVTRASYTTYRAGQARLFRAEVDVAKGFHSPNVHVFDVFTQMKAYLQIHHQTYVPYMGDAWHPNALGHELAAQLFVENWATSFGPQRLGFQVPQ</sequence>
<dbReference type="InterPro" id="IPR051532">
    <property type="entry name" value="Ester_Hydrolysis_Enzymes"/>
</dbReference>
<accession>A0ABY6ZPC6</accession>
<evidence type="ECO:0000313" key="4">
    <source>
        <dbReference type="Proteomes" id="UP001164761"/>
    </source>
</evidence>
<organism evidence="3 4">
    <name type="scientific">Alicyclobacillus fastidiosus</name>
    <dbReference type="NCBI Taxonomy" id="392011"/>
    <lineage>
        <taxon>Bacteria</taxon>
        <taxon>Bacillati</taxon>
        <taxon>Bacillota</taxon>
        <taxon>Bacilli</taxon>
        <taxon>Bacillales</taxon>
        <taxon>Alicyclobacillaceae</taxon>
        <taxon>Alicyclobacillus</taxon>
    </lineage>
</organism>
<dbReference type="CDD" id="cd00229">
    <property type="entry name" value="SGNH_hydrolase"/>
    <property type="match status" value="1"/>
</dbReference>
<dbReference type="Pfam" id="PF13472">
    <property type="entry name" value="Lipase_GDSL_2"/>
    <property type="match status" value="1"/>
</dbReference>
<dbReference type="SUPFAM" id="SSF52266">
    <property type="entry name" value="SGNH hydrolase"/>
    <property type="match status" value="1"/>
</dbReference>
<dbReference type="GO" id="GO:0016787">
    <property type="term" value="F:hydrolase activity"/>
    <property type="evidence" value="ECO:0007669"/>
    <property type="project" value="UniProtKB-KW"/>
</dbReference>
<proteinExistence type="predicted"/>
<evidence type="ECO:0000256" key="1">
    <source>
        <dbReference type="SAM" id="SignalP"/>
    </source>
</evidence>
<evidence type="ECO:0000313" key="3">
    <source>
        <dbReference type="EMBL" id="WAH44001.1"/>
    </source>
</evidence>
<dbReference type="Gene3D" id="3.40.50.1110">
    <property type="entry name" value="SGNH hydrolase"/>
    <property type="match status" value="1"/>
</dbReference>
<reference evidence="3" key="1">
    <citation type="submission" date="2022-08" db="EMBL/GenBank/DDBJ databases">
        <title>Alicyclobacillus fastidiosus DSM 17978, complete genome.</title>
        <authorList>
            <person name="Wang Q."/>
            <person name="Cai R."/>
            <person name="Wang Z."/>
        </authorList>
    </citation>
    <scope>NUCLEOTIDE SEQUENCE</scope>
    <source>
        <strain evidence="3">DSM 17978</strain>
    </source>
</reference>
<evidence type="ECO:0000259" key="2">
    <source>
        <dbReference type="Pfam" id="PF13472"/>
    </source>
</evidence>
<dbReference type="PANTHER" id="PTHR30383:SF5">
    <property type="entry name" value="SGNH HYDROLASE-TYPE ESTERASE DOMAIN-CONTAINING PROTEIN"/>
    <property type="match status" value="1"/>
</dbReference>